<feature type="domain" description="NAD-dependent epimerase/dehydratase" evidence="1">
    <location>
        <begin position="3"/>
        <end position="231"/>
    </location>
</feature>
<dbReference type="RefSeq" id="WP_142106599.1">
    <property type="nucleotide sequence ID" value="NZ_VFPH01000003.1"/>
</dbReference>
<dbReference type="InterPro" id="IPR001509">
    <property type="entry name" value="Epimerase_deHydtase"/>
</dbReference>
<dbReference type="InterPro" id="IPR036291">
    <property type="entry name" value="NAD(P)-bd_dom_sf"/>
</dbReference>
<dbReference type="GO" id="GO:0005737">
    <property type="term" value="C:cytoplasm"/>
    <property type="evidence" value="ECO:0007669"/>
    <property type="project" value="TreeGrafter"/>
</dbReference>
<dbReference type="SUPFAM" id="SSF51735">
    <property type="entry name" value="NAD(P)-binding Rossmann-fold domains"/>
    <property type="match status" value="1"/>
</dbReference>
<dbReference type="Gene3D" id="3.40.50.720">
    <property type="entry name" value="NAD(P)-binding Rossmann-like Domain"/>
    <property type="match status" value="1"/>
</dbReference>
<keyword evidence="3" id="KW-1185">Reference proteome</keyword>
<dbReference type="GO" id="GO:0004029">
    <property type="term" value="F:aldehyde dehydrogenase (NAD+) activity"/>
    <property type="evidence" value="ECO:0007669"/>
    <property type="project" value="TreeGrafter"/>
</dbReference>
<dbReference type="Proteomes" id="UP000319818">
    <property type="component" value="Unassembled WGS sequence"/>
</dbReference>
<organism evidence="2 3">
    <name type="scientific">Pseudonocardia cypriaca</name>
    <dbReference type="NCBI Taxonomy" id="882449"/>
    <lineage>
        <taxon>Bacteria</taxon>
        <taxon>Bacillati</taxon>
        <taxon>Actinomycetota</taxon>
        <taxon>Actinomycetes</taxon>
        <taxon>Pseudonocardiales</taxon>
        <taxon>Pseudonocardiaceae</taxon>
        <taxon>Pseudonocardia</taxon>
    </lineage>
</organism>
<dbReference type="InterPro" id="IPR051783">
    <property type="entry name" value="NAD(P)-dependent_oxidoreduct"/>
</dbReference>
<gene>
    <name evidence="2" type="ORF">FB388_6655</name>
</gene>
<evidence type="ECO:0000259" key="1">
    <source>
        <dbReference type="Pfam" id="PF01370"/>
    </source>
</evidence>
<comment type="caution">
    <text evidence="2">The sequence shown here is derived from an EMBL/GenBank/DDBJ whole genome shotgun (WGS) entry which is preliminary data.</text>
</comment>
<dbReference type="AlphaFoldDB" id="A0A543FMW6"/>
<accession>A0A543FMW6</accession>
<dbReference type="PANTHER" id="PTHR48079">
    <property type="entry name" value="PROTEIN YEEZ"/>
    <property type="match status" value="1"/>
</dbReference>
<sequence>MRVFVAGGAGALGRRLVPQLVARGHEVTATTRSTGKAGELRALGARPVVVDGLDAVAVGRVVAEAQPNAIVHQMTALGGAPDLRHFDRWFTTTNELRTAGTRHLLAAAQASGVEKVVAQSYTGWTNSRTGGPVKTEDDPLDPEPAKAQQESMAAIRFLEKAVVEAPLTGIVLRYGNFYGPGASESMVELVRARKMPIVGTGSGVWSFIHLDDAASATVAAVERGAAGVYNVVDDDPAPVAEWLPHLAEAVGAKPPMRLPVWLARVAAGEVVVRWMAEGRGASNEKAKRELDWRPVWSSWRDGFRHGLTAAVEADR</sequence>
<dbReference type="OrthoDB" id="9787292at2"/>
<name>A0A543FMW6_9PSEU</name>
<dbReference type="Pfam" id="PF01370">
    <property type="entry name" value="Epimerase"/>
    <property type="match status" value="1"/>
</dbReference>
<evidence type="ECO:0000313" key="2">
    <source>
        <dbReference type="EMBL" id="TQM35227.1"/>
    </source>
</evidence>
<dbReference type="PANTHER" id="PTHR48079:SF6">
    <property type="entry name" value="NAD(P)-BINDING DOMAIN-CONTAINING PROTEIN-RELATED"/>
    <property type="match status" value="1"/>
</dbReference>
<reference evidence="2 3" key="1">
    <citation type="submission" date="2019-06" db="EMBL/GenBank/DDBJ databases">
        <title>Sequencing the genomes of 1000 actinobacteria strains.</title>
        <authorList>
            <person name="Klenk H.-P."/>
        </authorList>
    </citation>
    <scope>NUCLEOTIDE SEQUENCE [LARGE SCALE GENOMIC DNA]</scope>
    <source>
        <strain evidence="2 3">DSM 45511</strain>
    </source>
</reference>
<evidence type="ECO:0000313" key="3">
    <source>
        <dbReference type="Proteomes" id="UP000319818"/>
    </source>
</evidence>
<dbReference type="EMBL" id="VFPH01000003">
    <property type="protein sequence ID" value="TQM35227.1"/>
    <property type="molecule type" value="Genomic_DNA"/>
</dbReference>
<proteinExistence type="predicted"/>
<protein>
    <submittedName>
        <fullName evidence="2">Nucleoside-diphosphate-sugar epimerase</fullName>
    </submittedName>
</protein>